<keyword evidence="3" id="KW-1185">Reference proteome</keyword>
<feature type="transmembrane region" description="Helical" evidence="1">
    <location>
        <begin position="113"/>
        <end position="136"/>
    </location>
</feature>
<dbReference type="EMBL" id="JABURY010000037">
    <property type="protein sequence ID" value="MBC9132034.1"/>
    <property type="molecule type" value="Genomic_DNA"/>
</dbReference>
<comment type="caution">
    <text evidence="2">The sequence shown here is derived from an EMBL/GenBank/DDBJ whole genome shotgun (WGS) entry which is preliminary data.</text>
</comment>
<evidence type="ECO:0000313" key="2">
    <source>
        <dbReference type="EMBL" id="MBC9132034.1"/>
    </source>
</evidence>
<keyword evidence="1" id="KW-0472">Membrane</keyword>
<evidence type="ECO:0000313" key="3">
    <source>
        <dbReference type="Proteomes" id="UP000651208"/>
    </source>
</evidence>
<keyword evidence="1" id="KW-1133">Transmembrane helix</keyword>
<sequence>MPKLYGMIFSALFCAVTHGITWYLYGTCFFYIPEVEIYFAEYININILSGLVIILADFTLLYITTQNSVKRIYQWLPTGSLLSAGAFTIVVFILLNTIILIVLSIFIAISHSLSSFMCWFIVLRYIVLYLISRFFLKRSFG</sequence>
<accession>A0ABR7R0N6</accession>
<evidence type="ECO:0000256" key="1">
    <source>
        <dbReference type="SAM" id="Phobius"/>
    </source>
</evidence>
<organism evidence="2 3">
    <name type="scientific">Frischella japonica</name>
    <dbReference type="NCBI Taxonomy" id="2741544"/>
    <lineage>
        <taxon>Bacteria</taxon>
        <taxon>Pseudomonadati</taxon>
        <taxon>Pseudomonadota</taxon>
        <taxon>Gammaproteobacteria</taxon>
        <taxon>Orbales</taxon>
        <taxon>Orbaceae</taxon>
        <taxon>Frischella</taxon>
    </lineage>
</organism>
<gene>
    <name evidence="2" type="ORF">FcAc13_12070</name>
</gene>
<keyword evidence="1" id="KW-0812">Transmembrane</keyword>
<proteinExistence type="predicted"/>
<dbReference type="Proteomes" id="UP000651208">
    <property type="component" value="Unassembled WGS sequence"/>
</dbReference>
<feature type="transmembrane region" description="Helical" evidence="1">
    <location>
        <begin position="7"/>
        <end position="25"/>
    </location>
</feature>
<protein>
    <submittedName>
        <fullName evidence="2">Uncharacterized protein</fullName>
    </submittedName>
</protein>
<feature type="transmembrane region" description="Helical" evidence="1">
    <location>
        <begin position="45"/>
        <end position="63"/>
    </location>
</feature>
<feature type="transmembrane region" description="Helical" evidence="1">
    <location>
        <begin position="84"/>
        <end position="107"/>
    </location>
</feature>
<name>A0ABR7R0N6_9GAMM</name>
<reference evidence="2 3" key="1">
    <citation type="submission" date="2020-06" db="EMBL/GenBank/DDBJ databases">
        <title>Frischella cerana isolated from Apis cerana gut homogenate.</title>
        <authorList>
            <person name="Wolter L.A."/>
            <person name="Suenami S."/>
            <person name="Miyazaki R."/>
        </authorList>
    </citation>
    <scope>NUCLEOTIDE SEQUENCE [LARGE SCALE GENOMIC DNA]</scope>
    <source>
        <strain evidence="2 3">Ac13</strain>
    </source>
</reference>